<dbReference type="AlphaFoldDB" id="A0A0Q2MG23"/>
<dbReference type="InterPro" id="IPR016169">
    <property type="entry name" value="FAD-bd_PCMH_sub2"/>
</dbReference>
<dbReference type="PROSITE" id="PS51387">
    <property type="entry name" value="FAD_PCMH"/>
    <property type="match status" value="1"/>
</dbReference>
<dbReference type="InterPro" id="IPR050416">
    <property type="entry name" value="FAD-linked_Oxidoreductase"/>
</dbReference>
<dbReference type="InterPro" id="IPR012951">
    <property type="entry name" value="BBE"/>
</dbReference>
<dbReference type="PROSITE" id="PS00862">
    <property type="entry name" value="OX2_COVAL_FAD"/>
    <property type="match status" value="1"/>
</dbReference>
<dbReference type="PANTHER" id="PTHR42973:SF39">
    <property type="entry name" value="FAD-BINDING PCMH-TYPE DOMAIN-CONTAINING PROTEIN"/>
    <property type="match status" value="1"/>
</dbReference>
<dbReference type="Gene3D" id="3.30.465.10">
    <property type="match status" value="1"/>
</dbReference>
<dbReference type="STRING" id="1778.A9W97_12690"/>
<dbReference type="Pfam" id="PF08031">
    <property type="entry name" value="BBE"/>
    <property type="match status" value="1"/>
</dbReference>
<dbReference type="Gene3D" id="3.40.462.20">
    <property type="match status" value="1"/>
</dbReference>
<dbReference type="RefSeq" id="WP_055578285.1">
    <property type="nucleotide sequence ID" value="NZ_LKTM01000157.1"/>
</dbReference>
<dbReference type="SUPFAM" id="SSF56176">
    <property type="entry name" value="FAD-binding/transporter-associated domain-like"/>
    <property type="match status" value="1"/>
</dbReference>
<proteinExistence type="inferred from homology"/>
<dbReference type="Gene3D" id="3.30.43.10">
    <property type="entry name" value="Uridine Diphospho-n-acetylenolpyruvylglucosamine Reductase, domain 2"/>
    <property type="match status" value="1"/>
</dbReference>
<accession>A0A0Q2MG23</accession>
<dbReference type="InterPro" id="IPR006093">
    <property type="entry name" value="Oxy_OxRdtase_FAD_BS"/>
</dbReference>
<organism evidence="7 8">
    <name type="scientific">Mycobacterium gordonae</name>
    <dbReference type="NCBI Taxonomy" id="1778"/>
    <lineage>
        <taxon>Bacteria</taxon>
        <taxon>Bacillati</taxon>
        <taxon>Actinomycetota</taxon>
        <taxon>Actinomycetes</taxon>
        <taxon>Mycobacteriales</taxon>
        <taxon>Mycobacteriaceae</taxon>
        <taxon>Mycobacterium</taxon>
    </lineage>
</organism>
<evidence type="ECO:0000256" key="4">
    <source>
        <dbReference type="ARBA" id="ARBA00022827"/>
    </source>
</evidence>
<keyword evidence="4" id="KW-0274">FAD</keyword>
<dbReference type="GO" id="GO:0071949">
    <property type="term" value="F:FAD binding"/>
    <property type="evidence" value="ECO:0007669"/>
    <property type="project" value="InterPro"/>
</dbReference>
<comment type="caution">
    <text evidence="7">The sequence shown here is derived from an EMBL/GenBank/DDBJ whole genome shotgun (WGS) entry which is preliminary data.</text>
</comment>
<keyword evidence="3" id="KW-0285">Flavoprotein</keyword>
<evidence type="ECO:0000256" key="1">
    <source>
        <dbReference type="ARBA" id="ARBA00001974"/>
    </source>
</evidence>
<evidence type="ECO:0000256" key="5">
    <source>
        <dbReference type="ARBA" id="ARBA00023002"/>
    </source>
</evidence>
<dbReference type="InterPro" id="IPR036318">
    <property type="entry name" value="FAD-bd_PCMH-like_sf"/>
</dbReference>
<evidence type="ECO:0000256" key="2">
    <source>
        <dbReference type="ARBA" id="ARBA00005466"/>
    </source>
</evidence>
<comment type="cofactor">
    <cofactor evidence="1">
        <name>FAD</name>
        <dbReference type="ChEBI" id="CHEBI:57692"/>
    </cofactor>
</comment>
<dbReference type="Proteomes" id="UP000051677">
    <property type="component" value="Unassembled WGS sequence"/>
</dbReference>
<dbReference type="InterPro" id="IPR006311">
    <property type="entry name" value="TAT_signal"/>
</dbReference>
<dbReference type="InterPro" id="IPR016167">
    <property type="entry name" value="FAD-bd_PCMH_sub1"/>
</dbReference>
<evidence type="ECO:0000313" key="7">
    <source>
        <dbReference type="EMBL" id="KQH78815.1"/>
    </source>
</evidence>
<dbReference type="PANTHER" id="PTHR42973">
    <property type="entry name" value="BINDING OXIDOREDUCTASE, PUTATIVE (AFU_ORTHOLOGUE AFUA_1G17690)-RELATED"/>
    <property type="match status" value="1"/>
</dbReference>
<dbReference type="InterPro" id="IPR016166">
    <property type="entry name" value="FAD-bd_PCMH"/>
</dbReference>
<evidence type="ECO:0000313" key="8">
    <source>
        <dbReference type="Proteomes" id="UP000051677"/>
    </source>
</evidence>
<dbReference type="Pfam" id="PF01565">
    <property type="entry name" value="FAD_binding_4"/>
    <property type="match status" value="1"/>
</dbReference>
<evidence type="ECO:0000256" key="3">
    <source>
        <dbReference type="ARBA" id="ARBA00022630"/>
    </source>
</evidence>
<dbReference type="OrthoDB" id="9775082at2"/>
<protein>
    <submittedName>
        <fullName evidence="7">Oxidoreductase</fullName>
    </submittedName>
</protein>
<evidence type="ECO:0000259" key="6">
    <source>
        <dbReference type="PROSITE" id="PS51387"/>
    </source>
</evidence>
<dbReference type="InterPro" id="IPR006094">
    <property type="entry name" value="Oxid_FAD_bind_N"/>
</dbReference>
<dbReference type="GO" id="GO:0016491">
    <property type="term" value="F:oxidoreductase activity"/>
    <property type="evidence" value="ECO:0007669"/>
    <property type="project" value="UniProtKB-KW"/>
</dbReference>
<feature type="domain" description="FAD-binding PCMH-type" evidence="6">
    <location>
        <begin position="75"/>
        <end position="247"/>
    </location>
</feature>
<comment type="similarity">
    <text evidence="2">Belongs to the oxygen-dependent FAD-linked oxidoreductase family.</text>
</comment>
<dbReference type="EMBL" id="LKTM01000157">
    <property type="protein sequence ID" value="KQH78815.1"/>
    <property type="molecule type" value="Genomic_DNA"/>
</dbReference>
<keyword evidence="5" id="KW-0560">Oxidoreductase</keyword>
<reference evidence="7 8" key="1">
    <citation type="submission" date="2015-10" db="EMBL/GenBank/DDBJ databases">
        <title>Mycobacterium gordonae draft genome assembly.</title>
        <authorList>
            <person name="Ustinova V."/>
            <person name="Smirnova T."/>
            <person name="Blagodatskikh K."/>
            <person name="Varlamov D."/>
            <person name="Larionova E."/>
            <person name="Chernousova L."/>
        </authorList>
    </citation>
    <scope>NUCLEOTIDE SEQUENCE [LARGE SCALE GENOMIC DNA]</scope>
    <source>
        <strain evidence="7 8">CTRI 14-8773</strain>
    </source>
</reference>
<name>A0A0Q2MG23_MYCGO</name>
<dbReference type="PROSITE" id="PS51318">
    <property type="entry name" value="TAT"/>
    <property type="match status" value="1"/>
</dbReference>
<sequence>MRLMISRQAFLRGAAGALAGSALFGISPGIRGPRAWAEPTGAWSSLASSIGGKVLLPADGASFTTAKQVFNSNYNAATPAAVVVVTSPSDVAKAVAFAAANKLKIAPRGGGHSYTGASTANGAMVLDLRGLPGGVNVDSAAGTVTVPAATNLYAVQQALASAGRAIPTGSCPTVGTAGLTLGGGMGADSRHAGLACDALRSATVVLPSGETVTASAEDHPDLFWALRGGGGGNFGVTTSLTFSTFPVADSDVVRVDFAPAAGAQVLTGWQTWLAAADRNTWGLVDLSVSGTEGNCHVLATCPAGSGQAVAQAITNAVGAQPTATERKTMTHLDLVMYLAGGSATSSPRGFVAGSDVIGTMNSTAAQAIVAALGKWPPAGGRASVIVDTLSGAVGDVEPADSAFPWRRHAAVAQWYVENGGGQTSTASTWVATAHTTVQQVSAGGYVNYLEPNTPASRYFGANLARLASVRQQYDPNGLMYSGLSF</sequence>
<gene>
    <name evidence="7" type="ORF">AO501_17425</name>
</gene>